<dbReference type="InterPro" id="IPR052567">
    <property type="entry name" value="OP_Dioxygenase"/>
</dbReference>
<keyword evidence="3" id="KW-1185">Reference proteome</keyword>
<evidence type="ECO:0000313" key="3">
    <source>
        <dbReference type="Proteomes" id="UP000198615"/>
    </source>
</evidence>
<sequence>MDSGPARGDSAATVSFTQMKDGTREDYLLLAEHEHAYQSGTADRLLAELRRQGEQTLEGYKISRLEHGLQSAARAEADGADIDWIVGALLHDIGDALAPQNHDRMAAEVIRPFVRWDVSWVVEHHGIFQMLYYAHHYGWDRDARDRFRDHPCFQLCADFCERWDQASFDPTYPTPPLEHFEPMVRAVFARKAYDPAVVREGETTSLTA</sequence>
<keyword evidence="2" id="KW-0378">Hydrolase</keyword>
<protein>
    <submittedName>
        <fullName evidence="2">Predicted HD phosphohydrolase</fullName>
    </submittedName>
</protein>
<accession>A0A8G2EXC3</accession>
<evidence type="ECO:0000259" key="1">
    <source>
        <dbReference type="Pfam" id="PF01966"/>
    </source>
</evidence>
<dbReference type="InterPro" id="IPR006674">
    <property type="entry name" value="HD_domain"/>
</dbReference>
<dbReference type="EMBL" id="FNBW01000001">
    <property type="protein sequence ID" value="SDF14354.1"/>
    <property type="molecule type" value="Genomic_DNA"/>
</dbReference>
<dbReference type="Proteomes" id="UP000198615">
    <property type="component" value="Unassembled WGS sequence"/>
</dbReference>
<feature type="domain" description="HD" evidence="1">
    <location>
        <begin position="65"/>
        <end position="130"/>
    </location>
</feature>
<dbReference type="PANTHER" id="PTHR40202">
    <property type="match status" value="1"/>
</dbReference>
<proteinExistence type="predicted"/>
<dbReference type="Pfam" id="PF01966">
    <property type="entry name" value="HD"/>
    <property type="match status" value="1"/>
</dbReference>
<comment type="caution">
    <text evidence="2">The sequence shown here is derived from an EMBL/GenBank/DDBJ whole genome shotgun (WGS) entry which is preliminary data.</text>
</comment>
<dbReference type="PANTHER" id="PTHR40202:SF1">
    <property type="entry name" value="HD DOMAIN-CONTAINING PROTEIN"/>
    <property type="match status" value="1"/>
</dbReference>
<gene>
    <name evidence="2" type="ORF">SAMN05660686_00436</name>
</gene>
<evidence type="ECO:0000313" key="2">
    <source>
        <dbReference type="EMBL" id="SDF14354.1"/>
    </source>
</evidence>
<dbReference type="AlphaFoldDB" id="A0A8G2EXC3"/>
<name>A0A8G2EXC3_9PROT</name>
<organism evidence="2 3">
    <name type="scientific">Thalassobaculum litoreum DSM 18839</name>
    <dbReference type="NCBI Taxonomy" id="1123362"/>
    <lineage>
        <taxon>Bacteria</taxon>
        <taxon>Pseudomonadati</taxon>
        <taxon>Pseudomonadota</taxon>
        <taxon>Alphaproteobacteria</taxon>
        <taxon>Rhodospirillales</taxon>
        <taxon>Thalassobaculaceae</taxon>
        <taxon>Thalassobaculum</taxon>
    </lineage>
</organism>
<reference evidence="2 3" key="1">
    <citation type="submission" date="2016-10" db="EMBL/GenBank/DDBJ databases">
        <authorList>
            <person name="Varghese N."/>
            <person name="Submissions S."/>
        </authorList>
    </citation>
    <scope>NUCLEOTIDE SEQUENCE [LARGE SCALE GENOMIC DNA]</scope>
    <source>
        <strain evidence="2 3">DSM 18839</strain>
    </source>
</reference>
<dbReference type="SUPFAM" id="SSF109604">
    <property type="entry name" value="HD-domain/PDEase-like"/>
    <property type="match status" value="1"/>
</dbReference>
<dbReference type="RefSeq" id="WP_215906020.1">
    <property type="nucleotide sequence ID" value="NZ_FNBW01000001.1"/>
</dbReference>
<dbReference type="GO" id="GO:0016787">
    <property type="term" value="F:hydrolase activity"/>
    <property type="evidence" value="ECO:0007669"/>
    <property type="project" value="UniProtKB-KW"/>
</dbReference>
<dbReference type="Gene3D" id="1.10.3210.10">
    <property type="entry name" value="Hypothetical protein af1432"/>
    <property type="match status" value="1"/>
</dbReference>